<dbReference type="InterPro" id="IPR032466">
    <property type="entry name" value="Metal_Hydrolase"/>
</dbReference>
<dbReference type="PANTHER" id="PTHR21240">
    <property type="entry name" value="2-AMINO-3-CARBOXYLMUCONATE-6-SEMIALDEHYDE DECARBOXYLASE"/>
    <property type="match status" value="1"/>
</dbReference>
<dbReference type="Gene3D" id="3.20.20.140">
    <property type="entry name" value="Metal-dependent hydrolases"/>
    <property type="match status" value="1"/>
</dbReference>
<evidence type="ECO:0000259" key="2">
    <source>
        <dbReference type="Pfam" id="PF04909"/>
    </source>
</evidence>
<reference evidence="3 4" key="1">
    <citation type="submission" date="2018-08" db="EMBL/GenBank/DDBJ databases">
        <title>A genome reference for cultivated species of the human gut microbiota.</title>
        <authorList>
            <person name="Zou Y."/>
            <person name="Xue W."/>
            <person name="Luo G."/>
        </authorList>
    </citation>
    <scope>NUCLEOTIDE SEQUENCE [LARGE SCALE GENOMIC DNA]</scope>
    <source>
        <strain evidence="3 4">AF12-11</strain>
    </source>
</reference>
<proteinExistence type="predicted"/>
<protein>
    <recommendedName>
        <fullName evidence="2">Amidohydrolase-related domain-containing protein</fullName>
    </recommendedName>
</protein>
<feature type="domain" description="Amidohydrolase-related" evidence="2">
    <location>
        <begin position="53"/>
        <end position="245"/>
    </location>
</feature>
<dbReference type="PANTHER" id="PTHR21240:SF28">
    <property type="entry name" value="ISO-OROTATE DECARBOXYLASE (EUROFUNG)"/>
    <property type="match status" value="1"/>
</dbReference>
<comment type="caution">
    <text evidence="3">The sequence shown here is derived from an EMBL/GenBank/DDBJ whole genome shotgun (WGS) entry which is preliminary data.</text>
</comment>
<sequence length="247" mass="28571">MLIDFHTYVGTSMLGSSSSIEDLLMNMEHNKIDASVVCPVKTVDPYFEKQNIYVSELQKKYEGKIYGFARIDPNLERDSEKILRDAVESLGLKGLILHPWEETFAINDKIVFPFMEICREYQLPILIETGYPWLSHCFQVANLAEKFPDLTFIMSHGGQFDSSGYALTDVDYVMDRHQNLYIETSGDFSDEGIENIPIRLGYDRLIFGSHFPWLNTELEIYRIERANLPKEAKEAIYYKNAKNILKV</sequence>
<evidence type="ECO:0000256" key="1">
    <source>
        <dbReference type="ARBA" id="ARBA00023239"/>
    </source>
</evidence>
<evidence type="ECO:0000313" key="3">
    <source>
        <dbReference type="EMBL" id="RGW53067.1"/>
    </source>
</evidence>
<gene>
    <name evidence="3" type="ORF">DWV67_08510</name>
</gene>
<name>A0A395XPJ5_9FIRM</name>
<dbReference type="InterPro" id="IPR006680">
    <property type="entry name" value="Amidohydro-rel"/>
</dbReference>
<dbReference type="GO" id="GO:0005737">
    <property type="term" value="C:cytoplasm"/>
    <property type="evidence" value="ECO:0007669"/>
    <property type="project" value="TreeGrafter"/>
</dbReference>
<dbReference type="SUPFAM" id="SSF51556">
    <property type="entry name" value="Metallo-dependent hydrolases"/>
    <property type="match status" value="1"/>
</dbReference>
<accession>A0A395XPJ5</accession>
<dbReference type="EMBL" id="QSAJ01000018">
    <property type="protein sequence ID" value="RGW53067.1"/>
    <property type="molecule type" value="Genomic_DNA"/>
</dbReference>
<dbReference type="GO" id="GO:0016787">
    <property type="term" value="F:hydrolase activity"/>
    <property type="evidence" value="ECO:0007669"/>
    <property type="project" value="InterPro"/>
</dbReference>
<dbReference type="GO" id="GO:0019748">
    <property type="term" value="P:secondary metabolic process"/>
    <property type="evidence" value="ECO:0007669"/>
    <property type="project" value="TreeGrafter"/>
</dbReference>
<organism evidence="3 4">
    <name type="scientific">Dorea formicigenerans</name>
    <dbReference type="NCBI Taxonomy" id="39486"/>
    <lineage>
        <taxon>Bacteria</taxon>
        <taxon>Bacillati</taxon>
        <taxon>Bacillota</taxon>
        <taxon>Clostridia</taxon>
        <taxon>Lachnospirales</taxon>
        <taxon>Lachnospiraceae</taxon>
        <taxon>Dorea</taxon>
    </lineage>
</organism>
<dbReference type="Proteomes" id="UP000266376">
    <property type="component" value="Unassembled WGS sequence"/>
</dbReference>
<dbReference type="InterPro" id="IPR032465">
    <property type="entry name" value="ACMSD"/>
</dbReference>
<dbReference type="AlphaFoldDB" id="A0A395XPJ5"/>
<keyword evidence="1" id="KW-0456">Lyase</keyword>
<dbReference type="GO" id="GO:0016831">
    <property type="term" value="F:carboxy-lyase activity"/>
    <property type="evidence" value="ECO:0007669"/>
    <property type="project" value="InterPro"/>
</dbReference>
<dbReference type="Pfam" id="PF04909">
    <property type="entry name" value="Amidohydro_2"/>
    <property type="match status" value="1"/>
</dbReference>
<evidence type="ECO:0000313" key="4">
    <source>
        <dbReference type="Proteomes" id="UP000266376"/>
    </source>
</evidence>